<evidence type="ECO:0000313" key="1">
    <source>
        <dbReference type="EMBL" id="CAF0897542.1"/>
    </source>
</evidence>
<dbReference type="Proteomes" id="UP000663864">
    <property type="component" value="Unassembled WGS sequence"/>
</dbReference>
<evidence type="ECO:0000313" key="3">
    <source>
        <dbReference type="Proteomes" id="UP000663864"/>
    </source>
</evidence>
<comment type="caution">
    <text evidence="1">The sequence shown here is derived from an EMBL/GenBank/DDBJ whole genome shotgun (WGS) entry which is preliminary data.</text>
</comment>
<name>A0A813ZFG1_9BILA</name>
<organism evidence="1 3">
    <name type="scientific">Rotaria sordida</name>
    <dbReference type="NCBI Taxonomy" id="392033"/>
    <lineage>
        <taxon>Eukaryota</taxon>
        <taxon>Metazoa</taxon>
        <taxon>Spiralia</taxon>
        <taxon>Gnathifera</taxon>
        <taxon>Rotifera</taxon>
        <taxon>Eurotatoria</taxon>
        <taxon>Bdelloidea</taxon>
        <taxon>Philodinida</taxon>
        <taxon>Philodinidae</taxon>
        <taxon>Rotaria</taxon>
    </lineage>
</organism>
<sequence>MAERLLSFDEEFQPQIKNTLNTLVDHVQEKMDSAESLSADEAEKLLDDACNDCITTFQTKMEEIKNSARRARPDLSSPTYTEDNKKYTDYIVAVTAGIKQSKSLFDTVFERIRNIPQVHDDRNNRTIDFTQRAHFQTTPTNANRGIENNLVNGTITIVREKCKTLILKLRTPNRRYLVFGGLVKPEDDIGRIIDELGDALTQNVIEAINGIREEVKKARPNENDIDYQLKIRAYKELLEYMTNLMKELTKVFDESLTNYRIRVEQLWNDLEHTYDLNEINNYIEKFKNESEQLFADPIQKHLDGYLNIIELKMNCMKQQNNLL</sequence>
<reference evidence="1" key="1">
    <citation type="submission" date="2021-02" db="EMBL/GenBank/DDBJ databases">
        <authorList>
            <person name="Nowell W R."/>
        </authorList>
    </citation>
    <scope>NUCLEOTIDE SEQUENCE</scope>
</reference>
<dbReference type="AlphaFoldDB" id="A0A813ZFG1"/>
<accession>A0A813ZFG1</accession>
<gene>
    <name evidence="2" type="ORF">JBS370_LOCUS12552</name>
    <name evidence="1" type="ORF">ZHD862_LOCUS7214</name>
</gene>
<evidence type="ECO:0000313" key="2">
    <source>
        <dbReference type="EMBL" id="CAF3750774.1"/>
    </source>
</evidence>
<dbReference type="EMBL" id="CAJNOT010000216">
    <property type="protein sequence ID" value="CAF0897542.1"/>
    <property type="molecule type" value="Genomic_DNA"/>
</dbReference>
<dbReference type="Proteomes" id="UP000663836">
    <property type="component" value="Unassembled WGS sequence"/>
</dbReference>
<dbReference type="Gene3D" id="1.20.120.1360">
    <property type="match status" value="1"/>
</dbReference>
<dbReference type="EMBL" id="CAJOBD010001029">
    <property type="protein sequence ID" value="CAF3750774.1"/>
    <property type="molecule type" value="Genomic_DNA"/>
</dbReference>
<protein>
    <submittedName>
        <fullName evidence="1">Uncharacterized protein</fullName>
    </submittedName>
</protein>
<proteinExistence type="predicted"/>